<accession>A0A938Y115</accession>
<dbReference type="SMART" id="SM00387">
    <property type="entry name" value="HATPase_c"/>
    <property type="match status" value="1"/>
</dbReference>
<keyword evidence="4" id="KW-0808">Transferase</keyword>
<dbReference type="InterPro" id="IPR003594">
    <property type="entry name" value="HATPase_dom"/>
</dbReference>
<dbReference type="PRINTS" id="PR00344">
    <property type="entry name" value="BCTRLSENSOR"/>
</dbReference>
<dbReference type="EMBL" id="JAERTX010000007">
    <property type="protein sequence ID" value="MBM9460187.1"/>
    <property type="molecule type" value="Genomic_DNA"/>
</dbReference>
<evidence type="ECO:0000259" key="7">
    <source>
        <dbReference type="PROSITE" id="PS50109"/>
    </source>
</evidence>
<evidence type="ECO:0000256" key="2">
    <source>
        <dbReference type="ARBA" id="ARBA00012438"/>
    </source>
</evidence>
<feature type="domain" description="Histidine kinase" evidence="7">
    <location>
        <begin position="203"/>
        <end position="428"/>
    </location>
</feature>
<comment type="caution">
    <text evidence="8">The sequence shown here is derived from an EMBL/GenBank/DDBJ whole genome shotgun (WGS) entry which is preliminary data.</text>
</comment>
<sequence>MDEPGVLMSWWVGGADLQLNPAVRRTVRLIAEGVVEFVGFRVAVISLVDDEHLQVVAILGPEEAVRRLSGIRIPLAELYDELDAAESWGSLRFLPAGDDAASATRIGPQRLDLFVPVRVADAWQPADRLRGLLRDDRGRLRGVLSVDLPVDGLRPGAPQLQTLEAYVRLAERALVTELERGVIEIQVARDHVVAADRLELVSALARVLRGAGDAIGDSVDAVRALVPATDDSGAALDLLRRAVDRVRRVADSVTTLARLEEPQRARRLSRVDLATVVREAVTLLLPVAQHQQVRVHTRLRGPVWLLGDPEDLHQMVSNLVSNAIKYSDADGRVTVGLAVREGPDGTADGARTAVLTVEDEGIGIPEADLGRVFEELYRGTLPEVGARQGTGLGLAIARRVATEHGAQIRVDSEVGRGTTFVVELPLDRPDPAA</sequence>
<dbReference type="InterPro" id="IPR050736">
    <property type="entry name" value="Sensor_HK_Regulatory"/>
</dbReference>
<keyword evidence="5 8" id="KW-0418">Kinase</keyword>
<dbReference type="SUPFAM" id="SSF55874">
    <property type="entry name" value="ATPase domain of HSP90 chaperone/DNA topoisomerase II/histidine kinase"/>
    <property type="match status" value="1"/>
</dbReference>
<dbReference type="InterPro" id="IPR004358">
    <property type="entry name" value="Sig_transdc_His_kin-like_C"/>
</dbReference>
<proteinExistence type="predicted"/>
<keyword evidence="9" id="KW-1185">Reference proteome</keyword>
<dbReference type="Gene3D" id="3.30.565.10">
    <property type="entry name" value="Histidine kinase-like ATPase, C-terminal domain"/>
    <property type="match status" value="1"/>
</dbReference>
<gene>
    <name evidence="8" type="ORF">JK386_09750</name>
</gene>
<evidence type="ECO:0000313" key="9">
    <source>
        <dbReference type="Proteomes" id="UP000663791"/>
    </source>
</evidence>
<dbReference type="Pfam" id="PF02518">
    <property type="entry name" value="HATPase_c"/>
    <property type="match status" value="1"/>
</dbReference>
<evidence type="ECO:0000313" key="8">
    <source>
        <dbReference type="EMBL" id="MBM9460187.1"/>
    </source>
</evidence>
<organism evidence="8 9">
    <name type="scientific">Nocardioides faecalis</name>
    <dbReference type="NCBI Taxonomy" id="2803858"/>
    <lineage>
        <taxon>Bacteria</taxon>
        <taxon>Bacillati</taxon>
        <taxon>Actinomycetota</taxon>
        <taxon>Actinomycetes</taxon>
        <taxon>Propionibacteriales</taxon>
        <taxon>Nocardioidaceae</taxon>
        <taxon>Nocardioides</taxon>
    </lineage>
</organism>
<dbReference type="GO" id="GO:0000160">
    <property type="term" value="P:phosphorelay signal transduction system"/>
    <property type="evidence" value="ECO:0007669"/>
    <property type="project" value="UniProtKB-KW"/>
</dbReference>
<name>A0A938Y115_9ACTN</name>
<dbReference type="Proteomes" id="UP000663791">
    <property type="component" value="Unassembled WGS sequence"/>
</dbReference>
<dbReference type="InterPro" id="IPR005467">
    <property type="entry name" value="His_kinase_dom"/>
</dbReference>
<comment type="catalytic activity">
    <reaction evidence="1">
        <text>ATP + protein L-histidine = ADP + protein N-phospho-L-histidine.</text>
        <dbReference type="EC" id="2.7.13.3"/>
    </reaction>
</comment>
<dbReference type="PANTHER" id="PTHR43711">
    <property type="entry name" value="TWO-COMPONENT HISTIDINE KINASE"/>
    <property type="match status" value="1"/>
</dbReference>
<dbReference type="RefSeq" id="WP_205291498.1">
    <property type="nucleotide sequence ID" value="NZ_CP074406.1"/>
</dbReference>
<evidence type="ECO:0000256" key="4">
    <source>
        <dbReference type="ARBA" id="ARBA00022679"/>
    </source>
</evidence>
<evidence type="ECO:0000256" key="3">
    <source>
        <dbReference type="ARBA" id="ARBA00022553"/>
    </source>
</evidence>
<dbReference type="FunFam" id="3.30.565.10:FF:000006">
    <property type="entry name" value="Sensor histidine kinase WalK"/>
    <property type="match status" value="1"/>
</dbReference>
<dbReference type="PROSITE" id="PS50109">
    <property type="entry name" value="HIS_KIN"/>
    <property type="match status" value="1"/>
</dbReference>
<evidence type="ECO:0000256" key="6">
    <source>
        <dbReference type="ARBA" id="ARBA00023012"/>
    </source>
</evidence>
<dbReference type="EC" id="2.7.13.3" evidence="2"/>
<dbReference type="InterPro" id="IPR036890">
    <property type="entry name" value="HATPase_C_sf"/>
</dbReference>
<keyword evidence="6" id="KW-0902">Two-component regulatory system</keyword>
<evidence type="ECO:0000256" key="5">
    <source>
        <dbReference type="ARBA" id="ARBA00022777"/>
    </source>
</evidence>
<evidence type="ECO:0000256" key="1">
    <source>
        <dbReference type="ARBA" id="ARBA00000085"/>
    </source>
</evidence>
<reference evidence="8" key="1">
    <citation type="submission" date="2021-01" db="EMBL/GenBank/DDBJ databases">
        <title>Novel species in genus Nocardioides.</title>
        <authorList>
            <person name="Zhang G."/>
        </authorList>
    </citation>
    <scope>NUCLEOTIDE SEQUENCE</scope>
    <source>
        <strain evidence="8">Zg-536</strain>
    </source>
</reference>
<dbReference type="GO" id="GO:0004673">
    <property type="term" value="F:protein histidine kinase activity"/>
    <property type="evidence" value="ECO:0007669"/>
    <property type="project" value="UniProtKB-EC"/>
</dbReference>
<keyword evidence="3" id="KW-0597">Phosphoprotein</keyword>
<protein>
    <recommendedName>
        <fullName evidence="2">histidine kinase</fullName>
        <ecNumber evidence="2">2.7.13.3</ecNumber>
    </recommendedName>
</protein>
<dbReference type="AlphaFoldDB" id="A0A938Y115"/>
<dbReference type="PANTHER" id="PTHR43711:SF28">
    <property type="entry name" value="SENSOR HISTIDINE KINASE YXDK"/>
    <property type="match status" value="1"/>
</dbReference>